<feature type="chain" id="PRO_5015701338" description="thioredoxin-dependent peroxiredoxin" evidence="12">
    <location>
        <begin position="31"/>
        <end position="187"/>
    </location>
</feature>
<keyword evidence="12" id="KW-0732">Signal</keyword>
<accession>A0A2S0MHZ3</accession>
<dbReference type="EMBL" id="CP027666">
    <property type="protein sequence ID" value="AVO35514.1"/>
    <property type="molecule type" value="Genomic_DNA"/>
</dbReference>
<keyword evidence="5" id="KW-0560">Oxidoreductase</keyword>
<dbReference type="InterPro" id="IPR006311">
    <property type="entry name" value="TAT_signal"/>
</dbReference>
<evidence type="ECO:0000313" key="15">
    <source>
        <dbReference type="Proteomes" id="UP000239709"/>
    </source>
</evidence>
<evidence type="ECO:0000256" key="10">
    <source>
        <dbReference type="ARBA" id="ARBA00042639"/>
    </source>
</evidence>
<dbReference type="PANTHER" id="PTHR42801">
    <property type="entry name" value="THIOREDOXIN-DEPENDENT PEROXIDE REDUCTASE"/>
    <property type="match status" value="1"/>
</dbReference>
<comment type="similarity">
    <text evidence="9">Belongs to the peroxiredoxin family. BCP/PrxQ subfamily.</text>
</comment>
<evidence type="ECO:0000256" key="5">
    <source>
        <dbReference type="ARBA" id="ARBA00023002"/>
    </source>
</evidence>
<dbReference type="InterPro" id="IPR013766">
    <property type="entry name" value="Thioredoxin_domain"/>
</dbReference>
<dbReference type="InterPro" id="IPR036249">
    <property type="entry name" value="Thioredoxin-like_sf"/>
</dbReference>
<dbReference type="PROSITE" id="PS51352">
    <property type="entry name" value="THIOREDOXIN_2"/>
    <property type="match status" value="1"/>
</dbReference>
<dbReference type="GO" id="GO:0005737">
    <property type="term" value="C:cytoplasm"/>
    <property type="evidence" value="ECO:0007669"/>
    <property type="project" value="TreeGrafter"/>
</dbReference>
<evidence type="ECO:0000256" key="12">
    <source>
        <dbReference type="SAM" id="SignalP"/>
    </source>
</evidence>
<dbReference type="OrthoDB" id="5572803at2"/>
<dbReference type="GO" id="GO:0034599">
    <property type="term" value="P:cellular response to oxidative stress"/>
    <property type="evidence" value="ECO:0007669"/>
    <property type="project" value="TreeGrafter"/>
</dbReference>
<dbReference type="Proteomes" id="UP000239709">
    <property type="component" value="Chromosome"/>
</dbReference>
<keyword evidence="4" id="KW-0049">Antioxidant</keyword>
<evidence type="ECO:0000256" key="4">
    <source>
        <dbReference type="ARBA" id="ARBA00022862"/>
    </source>
</evidence>
<protein>
    <recommendedName>
        <fullName evidence="2">thioredoxin-dependent peroxiredoxin</fullName>
        <ecNumber evidence="2">1.11.1.24</ecNumber>
    </recommendedName>
    <alternativeName>
        <fullName evidence="8">Thioredoxin peroxidase</fullName>
    </alternativeName>
    <alternativeName>
        <fullName evidence="10">Thioredoxin-dependent peroxiredoxin Bcp</fullName>
    </alternativeName>
</protein>
<evidence type="ECO:0000256" key="8">
    <source>
        <dbReference type="ARBA" id="ARBA00032824"/>
    </source>
</evidence>
<dbReference type="Pfam" id="PF00578">
    <property type="entry name" value="AhpC-TSA"/>
    <property type="match status" value="1"/>
</dbReference>
<organism evidence="14 15">
    <name type="scientific">Ottowia oryzae</name>
    <dbReference type="NCBI Taxonomy" id="2109914"/>
    <lineage>
        <taxon>Bacteria</taxon>
        <taxon>Pseudomonadati</taxon>
        <taxon>Pseudomonadota</taxon>
        <taxon>Betaproteobacteria</taxon>
        <taxon>Burkholderiales</taxon>
        <taxon>Comamonadaceae</taxon>
        <taxon>Ottowia</taxon>
    </lineage>
</organism>
<keyword evidence="7" id="KW-0676">Redox-active center</keyword>
<dbReference type="GO" id="GO:0045454">
    <property type="term" value="P:cell redox homeostasis"/>
    <property type="evidence" value="ECO:0007669"/>
    <property type="project" value="TreeGrafter"/>
</dbReference>
<dbReference type="InterPro" id="IPR050924">
    <property type="entry name" value="Peroxiredoxin_BCP/PrxQ"/>
</dbReference>
<evidence type="ECO:0000256" key="3">
    <source>
        <dbReference type="ARBA" id="ARBA00022559"/>
    </source>
</evidence>
<evidence type="ECO:0000256" key="7">
    <source>
        <dbReference type="ARBA" id="ARBA00023284"/>
    </source>
</evidence>
<dbReference type="Gene3D" id="3.40.30.10">
    <property type="entry name" value="Glutaredoxin"/>
    <property type="match status" value="1"/>
</dbReference>
<dbReference type="AlphaFoldDB" id="A0A2S0MHZ3"/>
<evidence type="ECO:0000256" key="11">
    <source>
        <dbReference type="ARBA" id="ARBA00049091"/>
    </source>
</evidence>
<gene>
    <name evidence="14" type="ORF">C6570_15770</name>
</gene>
<evidence type="ECO:0000256" key="1">
    <source>
        <dbReference type="ARBA" id="ARBA00003330"/>
    </source>
</evidence>
<keyword evidence="6" id="KW-1015">Disulfide bond</keyword>
<evidence type="ECO:0000256" key="6">
    <source>
        <dbReference type="ARBA" id="ARBA00023157"/>
    </source>
</evidence>
<keyword evidence="3" id="KW-0575">Peroxidase</keyword>
<evidence type="ECO:0000256" key="9">
    <source>
        <dbReference type="ARBA" id="ARBA00038489"/>
    </source>
</evidence>
<dbReference type="InterPro" id="IPR000866">
    <property type="entry name" value="AhpC/TSA"/>
</dbReference>
<dbReference type="KEGG" id="otk:C6570_15770"/>
<dbReference type="PROSITE" id="PS51318">
    <property type="entry name" value="TAT"/>
    <property type="match status" value="1"/>
</dbReference>
<dbReference type="CDD" id="cd03017">
    <property type="entry name" value="PRX_BCP"/>
    <property type="match status" value="1"/>
</dbReference>
<dbReference type="PANTHER" id="PTHR42801:SF4">
    <property type="entry name" value="AHPC_TSA FAMILY PROTEIN"/>
    <property type="match status" value="1"/>
</dbReference>
<proteinExistence type="inferred from homology"/>
<comment type="catalytic activity">
    <reaction evidence="11">
        <text>a hydroperoxide + [thioredoxin]-dithiol = an alcohol + [thioredoxin]-disulfide + H2O</text>
        <dbReference type="Rhea" id="RHEA:62620"/>
        <dbReference type="Rhea" id="RHEA-COMP:10698"/>
        <dbReference type="Rhea" id="RHEA-COMP:10700"/>
        <dbReference type="ChEBI" id="CHEBI:15377"/>
        <dbReference type="ChEBI" id="CHEBI:29950"/>
        <dbReference type="ChEBI" id="CHEBI:30879"/>
        <dbReference type="ChEBI" id="CHEBI:35924"/>
        <dbReference type="ChEBI" id="CHEBI:50058"/>
        <dbReference type="EC" id="1.11.1.24"/>
    </reaction>
</comment>
<evidence type="ECO:0000259" key="13">
    <source>
        <dbReference type="PROSITE" id="PS51352"/>
    </source>
</evidence>
<evidence type="ECO:0000313" key="14">
    <source>
        <dbReference type="EMBL" id="AVO35514.1"/>
    </source>
</evidence>
<sequence>MTPPNPQPSSWLRRSALALCVACAAANAVAALKPGAPAPLFKTEAAVAGKPFAFDMAAALQKGPVVLYFFPKAFTQGCTVEANAFAEATPRFAALGASVVGMSRDNIDTLKKFSVEECRNQFAVAADPDGKTIRAYDAASLMPGMASRISYVVGQDGKIAFTHEGSDPLRHVEETMKAVQRLKAAAR</sequence>
<dbReference type="EC" id="1.11.1.24" evidence="2"/>
<feature type="signal peptide" evidence="12">
    <location>
        <begin position="1"/>
        <end position="30"/>
    </location>
</feature>
<reference evidence="14 15" key="1">
    <citation type="submission" date="2018-03" db="EMBL/GenBank/DDBJ databases">
        <title>Genome sequencing of Ottowia sp.</title>
        <authorList>
            <person name="Kim S.-J."/>
            <person name="Heo J."/>
            <person name="Kwon S.-W."/>
        </authorList>
    </citation>
    <scope>NUCLEOTIDE SEQUENCE [LARGE SCALE GENOMIC DNA]</scope>
    <source>
        <strain evidence="14 15">KADR8-3</strain>
    </source>
</reference>
<comment type="function">
    <text evidence="1">Thiol-specific peroxidase that catalyzes the reduction of hydrogen peroxide and organic hydroperoxides to water and alcohols, respectively. Plays a role in cell protection against oxidative stress by detoxifying peroxides and as sensor of hydrogen peroxide-mediated signaling events.</text>
</comment>
<dbReference type="GO" id="GO:0008379">
    <property type="term" value="F:thioredoxin peroxidase activity"/>
    <property type="evidence" value="ECO:0007669"/>
    <property type="project" value="TreeGrafter"/>
</dbReference>
<feature type="domain" description="Thioredoxin" evidence="13">
    <location>
        <begin position="32"/>
        <end position="181"/>
    </location>
</feature>
<name>A0A2S0MHZ3_9BURK</name>
<dbReference type="RefSeq" id="WP_106704060.1">
    <property type="nucleotide sequence ID" value="NZ_CP027666.1"/>
</dbReference>
<dbReference type="SUPFAM" id="SSF52833">
    <property type="entry name" value="Thioredoxin-like"/>
    <property type="match status" value="1"/>
</dbReference>
<evidence type="ECO:0000256" key="2">
    <source>
        <dbReference type="ARBA" id="ARBA00013017"/>
    </source>
</evidence>
<keyword evidence="15" id="KW-1185">Reference proteome</keyword>